<feature type="compositionally biased region" description="Low complexity" evidence="7">
    <location>
        <begin position="422"/>
        <end position="432"/>
    </location>
</feature>
<feature type="transmembrane region" description="Helical" evidence="8">
    <location>
        <begin position="389"/>
        <end position="409"/>
    </location>
</feature>
<feature type="transmembrane region" description="Helical" evidence="8">
    <location>
        <begin position="287"/>
        <end position="308"/>
    </location>
</feature>
<dbReference type="RefSeq" id="WP_091443937.1">
    <property type="nucleotide sequence ID" value="NZ_FOIE01000004.1"/>
</dbReference>
<keyword evidence="4 8" id="KW-0812">Transmembrane</keyword>
<dbReference type="SUPFAM" id="SSF103473">
    <property type="entry name" value="MFS general substrate transporter"/>
    <property type="match status" value="1"/>
</dbReference>
<dbReference type="PANTHER" id="PTHR23517">
    <property type="entry name" value="RESISTANCE PROTEIN MDTM, PUTATIVE-RELATED-RELATED"/>
    <property type="match status" value="1"/>
</dbReference>
<sequence>MSWAPLVLFRRLPAVPRLLLLSQLAFNVGFYLVVPFLAVHLTEDLALAGGVVGLVLGVRTFSQQGLFFLGGGLADRFGVKPVVLLGCTIRITGFLVLAAASSLPGVLLGAVLVGFAAALFSPAVESALADQGRQLEAAGVATRAEVFGLDAIASKLGSVTGPVLGAVLLAVPFALTCVVAAGVFAVVLAAHARYLPRDLRTEGSGDEPVLAGWGQVLRNRTFLAFTACYSTSLLSYNQLYLALPVELTRATGSQQALGWLFVLAAVVVLLSQMRVTHRARRAGARRALPVGFLLMAASFLLVAVSAPLQPPPGPWALAPAVGMVVLLHTGQMVAVPVAQDLVPRLAGERRLGAHFGFLASAGGLAVLVGSTGVGALLDRAGTAQPGAAVPWVVLAVFPAVSAAGLWFLARRVDRHRGTDRTGLVPAVPAGAGDAPGGGPRALAAERAPGSTGS</sequence>
<protein>
    <submittedName>
        <fullName evidence="10">Nitrate/nitrite transporter NarK</fullName>
    </submittedName>
</protein>
<evidence type="ECO:0000259" key="9">
    <source>
        <dbReference type="PROSITE" id="PS50850"/>
    </source>
</evidence>
<evidence type="ECO:0000256" key="4">
    <source>
        <dbReference type="ARBA" id="ARBA00022692"/>
    </source>
</evidence>
<keyword evidence="3" id="KW-1003">Cell membrane</keyword>
<feature type="transmembrane region" description="Helical" evidence="8">
    <location>
        <begin position="20"/>
        <end position="38"/>
    </location>
</feature>
<feature type="compositionally biased region" description="Low complexity" evidence="7">
    <location>
        <begin position="440"/>
        <end position="453"/>
    </location>
</feature>
<feature type="region of interest" description="Disordered" evidence="7">
    <location>
        <begin position="419"/>
        <end position="453"/>
    </location>
</feature>
<proteinExistence type="predicted"/>
<evidence type="ECO:0000256" key="6">
    <source>
        <dbReference type="ARBA" id="ARBA00023136"/>
    </source>
</evidence>
<dbReference type="Gene3D" id="1.20.1250.20">
    <property type="entry name" value="MFS general substrate transporter like domains"/>
    <property type="match status" value="1"/>
</dbReference>
<evidence type="ECO:0000256" key="5">
    <source>
        <dbReference type="ARBA" id="ARBA00022989"/>
    </source>
</evidence>
<dbReference type="EMBL" id="FOIE01000004">
    <property type="protein sequence ID" value="SET39556.1"/>
    <property type="molecule type" value="Genomic_DNA"/>
</dbReference>
<comment type="subcellular location">
    <subcellularLocation>
        <location evidence="1">Cell membrane</location>
        <topology evidence="1">Multi-pass membrane protein</topology>
    </subcellularLocation>
</comment>
<dbReference type="Pfam" id="PF07690">
    <property type="entry name" value="MFS_1"/>
    <property type="match status" value="1"/>
</dbReference>
<feature type="domain" description="Major facilitator superfamily (MFS) profile" evidence="9">
    <location>
        <begin position="15"/>
        <end position="413"/>
    </location>
</feature>
<evidence type="ECO:0000256" key="7">
    <source>
        <dbReference type="SAM" id="MobiDB-lite"/>
    </source>
</evidence>
<dbReference type="GO" id="GO:0005886">
    <property type="term" value="C:plasma membrane"/>
    <property type="evidence" value="ECO:0007669"/>
    <property type="project" value="UniProtKB-SubCell"/>
</dbReference>
<feature type="transmembrane region" description="Helical" evidence="8">
    <location>
        <begin position="314"/>
        <end position="335"/>
    </location>
</feature>
<name>A0A1I0E3P5_9ACTN</name>
<organism evidence="10 11">
    <name type="scientific">Geodermatophilus poikilotrophus</name>
    <dbReference type="NCBI Taxonomy" id="1333667"/>
    <lineage>
        <taxon>Bacteria</taxon>
        <taxon>Bacillati</taxon>
        <taxon>Actinomycetota</taxon>
        <taxon>Actinomycetes</taxon>
        <taxon>Geodermatophilales</taxon>
        <taxon>Geodermatophilaceae</taxon>
        <taxon>Geodermatophilus</taxon>
    </lineage>
</organism>
<dbReference type="PANTHER" id="PTHR23517:SF2">
    <property type="entry name" value="MULTIDRUG RESISTANCE PROTEIN MDTH"/>
    <property type="match status" value="1"/>
</dbReference>
<keyword evidence="5 8" id="KW-1133">Transmembrane helix</keyword>
<feature type="transmembrane region" description="Helical" evidence="8">
    <location>
        <begin position="222"/>
        <end position="243"/>
    </location>
</feature>
<dbReference type="InterPro" id="IPR011701">
    <property type="entry name" value="MFS"/>
</dbReference>
<gene>
    <name evidence="10" type="ORF">SAMN04488546_2322</name>
</gene>
<dbReference type="GO" id="GO:0022857">
    <property type="term" value="F:transmembrane transporter activity"/>
    <property type="evidence" value="ECO:0007669"/>
    <property type="project" value="InterPro"/>
</dbReference>
<evidence type="ECO:0000256" key="2">
    <source>
        <dbReference type="ARBA" id="ARBA00022448"/>
    </source>
</evidence>
<keyword evidence="11" id="KW-1185">Reference proteome</keyword>
<evidence type="ECO:0000313" key="10">
    <source>
        <dbReference type="EMBL" id="SET39556.1"/>
    </source>
</evidence>
<feature type="transmembrane region" description="Helical" evidence="8">
    <location>
        <begin position="355"/>
        <end position="377"/>
    </location>
</feature>
<feature type="transmembrane region" description="Helical" evidence="8">
    <location>
        <begin position="255"/>
        <end position="275"/>
    </location>
</feature>
<feature type="transmembrane region" description="Helical" evidence="8">
    <location>
        <begin position="45"/>
        <end position="62"/>
    </location>
</feature>
<evidence type="ECO:0000256" key="3">
    <source>
        <dbReference type="ARBA" id="ARBA00022475"/>
    </source>
</evidence>
<dbReference type="InterPro" id="IPR050171">
    <property type="entry name" value="MFS_Transporters"/>
</dbReference>
<dbReference type="Proteomes" id="UP000198507">
    <property type="component" value="Unassembled WGS sequence"/>
</dbReference>
<keyword evidence="6 8" id="KW-0472">Membrane</keyword>
<evidence type="ECO:0000313" key="11">
    <source>
        <dbReference type="Proteomes" id="UP000198507"/>
    </source>
</evidence>
<keyword evidence="2" id="KW-0813">Transport</keyword>
<feature type="transmembrane region" description="Helical" evidence="8">
    <location>
        <begin position="163"/>
        <end position="190"/>
    </location>
</feature>
<reference evidence="11" key="1">
    <citation type="submission" date="2016-10" db="EMBL/GenBank/DDBJ databases">
        <authorList>
            <person name="Varghese N."/>
            <person name="Submissions S."/>
        </authorList>
    </citation>
    <scope>NUCLEOTIDE SEQUENCE [LARGE SCALE GENOMIC DNA]</scope>
    <source>
        <strain evidence="11">DSM 44209</strain>
    </source>
</reference>
<accession>A0A1I0E3P5</accession>
<dbReference type="AlphaFoldDB" id="A0A1I0E3P5"/>
<evidence type="ECO:0000256" key="1">
    <source>
        <dbReference type="ARBA" id="ARBA00004651"/>
    </source>
</evidence>
<dbReference type="OrthoDB" id="3285778at2"/>
<evidence type="ECO:0000256" key="8">
    <source>
        <dbReference type="SAM" id="Phobius"/>
    </source>
</evidence>
<dbReference type="InterPro" id="IPR036259">
    <property type="entry name" value="MFS_trans_sf"/>
</dbReference>
<dbReference type="PROSITE" id="PS50850">
    <property type="entry name" value="MFS"/>
    <property type="match status" value="1"/>
</dbReference>
<dbReference type="InterPro" id="IPR020846">
    <property type="entry name" value="MFS_dom"/>
</dbReference>